<organism evidence="1 2">
    <name type="scientific">Rubellimicrobium mesophilum DSM 19309</name>
    <dbReference type="NCBI Taxonomy" id="442562"/>
    <lineage>
        <taxon>Bacteria</taxon>
        <taxon>Pseudomonadati</taxon>
        <taxon>Pseudomonadota</taxon>
        <taxon>Alphaproteobacteria</taxon>
        <taxon>Rhodobacterales</taxon>
        <taxon>Roseobacteraceae</taxon>
        <taxon>Rubellimicrobium</taxon>
    </lineage>
</organism>
<name>A0A017HGZ1_9RHOB</name>
<evidence type="ECO:0008006" key="3">
    <source>
        <dbReference type="Google" id="ProtNLM"/>
    </source>
</evidence>
<proteinExistence type="predicted"/>
<dbReference type="HOGENOM" id="CLU_2791399_0_0_5"/>
<evidence type="ECO:0000313" key="1">
    <source>
        <dbReference type="EMBL" id="EYD73611.1"/>
    </source>
</evidence>
<dbReference type="EMBL" id="AOSK01000130">
    <property type="protein sequence ID" value="EYD73611.1"/>
    <property type="molecule type" value="Genomic_DNA"/>
</dbReference>
<dbReference type="STRING" id="442562.Rumeso_04732"/>
<dbReference type="Proteomes" id="UP000019666">
    <property type="component" value="Unassembled WGS sequence"/>
</dbReference>
<dbReference type="InterPro" id="IPR038666">
    <property type="entry name" value="SSP1_head-tail_sf"/>
</dbReference>
<dbReference type="AlphaFoldDB" id="A0A017HGZ1"/>
<keyword evidence="2" id="KW-1185">Reference proteome</keyword>
<comment type="caution">
    <text evidence="1">The sequence shown here is derived from an EMBL/GenBank/DDBJ whole genome shotgun (WGS) entry which is preliminary data.</text>
</comment>
<gene>
    <name evidence="1" type="ORF">Rumeso_04732</name>
</gene>
<reference evidence="1 2" key="1">
    <citation type="submission" date="2013-02" db="EMBL/GenBank/DDBJ databases">
        <authorList>
            <person name="Fiebig A."/>
            <person name="Goeker M."/>
            <person name="Klenk H.-P.P."/>
        </authorList>
    </citation>
    <scope>NUCLEOTIDE SEQUENCE [LARGE SCALE GENOMIC DNA]</scope>
    <source>
        <strain evidence="1 2">DSM 19309</strain>
    </source>
</reference>
<accession>A0A017HGZ1</accession>
<protein>
    <recommendedName>
        <fullName evidence="3">Phage head-tail adaptor</fullName>
    </recommendedName>
</protein>
<dbReference type="Gene3D" id="2.40.10.270">
    <property type="entry name" value="Bacteriophage SPP1 head-tail adaptor protein"/>
    <property type="match status" value="1"/>
</dbReference>
<sequence>MERSTAEFLEDGGAADNGTIVFRTRPFGDLTTADRIAFQGALWNVREVRLIGRREGLEIRCVNVNGAG</sequence>
<evidence type="ECO:0000313" key="2">
    <source>
        <dbReference type="Proteomes" id="UP000019666"/>
    </source>
</evidence>